<organism evidence="1 2">
    <name type="scientific">Daphnia magna</name>
    <dbReference type="NCBI Taxonomy" id="35525"/>
    <lineage>
        <taxon>Eukaryota</taxon>
        <taxon>Metazoa</taxon>
        <taxon>Ecdysozoa</taxon>
        <taxon>Arthropoda</taxon>
        <taxon>Crustacea</taxon>
        <taxon>Branchiopoda</taxon>
        <taxon>Diplostraca</taxon>
        <taxon>Cladocera</taxon>
        <taxon>Anomopoda</taxon>
        <taxon>Daphniidae</taxon>
        <taxon>Daphnia</taxon>
    </lineage>
</organism>
<sequence length="73" mass="8728">MRGNHDKNQVPYDVGWKEQLKEIFYPNDYFFIEDFTPNNKPLRHIVWNWGTQGDENWLELAVLLMQEGDLIGC</sequence>
<dbReference type="Proteomes" id="UP000076858">
    <property type="component" value="Unassembled WGS sequence"/>
</dbReference>
<evidence type="ECO:0000313" key="2">
    <source>
        <dbReference type="Proteomes" id="UP000076858"/>
    </source>
</evidence>
<evidence type="ECO:0000313" key="1">
    <source>
        <dbReference type="EMBL" id="KZR98557.1"/>
    </source>
</evidence>
<dbReference type="EMBL" id="LRGB01016611">
    <property type="protein sequence ID" value="KZR98557.1"/>
    <property type="molecule type" value="Genomic_DNA"/>
</dbReference>
<reference evidence="1 2" key="1">
    <citation type="submission" date="2016-03" db="EMBL/GenBank/DDBJ databases">
        <title>EvidentialGene: Evidence-directed Construction of Genes on Genomes.</title>
        <authorList>
            <person name="Gilbert D.G."/>
            <person name="Choi J.-H."/>
            <person name="Mockaitis K."/>
            <person name="Colbourne J."/>
            <person name="Pfrender M."/>
        </authorList>
    </citation>
    <scope>NUCLEOTIDE SEQUENCE [LARGE SCALE GENOMIC DNA]</scope>
    <source>
        <strain evidence="1 2">Xinb3</strain>
        <tissue evidence="1">Complete organism</tissue>
    </source>
</reference>
<protein>
    <submittedName>
        <fullName evidence="1">Uncharacterized protein</fullName>
    </submittedName>
</protein>
<name>A0A164G5M0_9CRUS</name>
<accession>A0A164G5M0</accession>
<gene>
    <name evidence="1" type="ORF">APZ42_005960</name>
</gene>
<comment type="caution">
    <text evidence="1">The sequence shown here is derived from an EMBL/GenBank/DDBJ whole genome shotgun (WGS) entry which is preliminary data.</text>
</comment>
<keyword evidence="2" id="KW-1185">Reference proteome</keyword>
<dbReference type="AlphaFoldDB" id="A0A164G5M0"/>
<proteinExistence type="predicted"/>